<reference evidence="3 4" key="1">
    <citation type="submission" date="2019-05" db="EMBL/GenBank/DDBJ databases">
        <title>Emergence of the Ug99 lineage of the wheat stem rust pathogen through somatic hybridization.</title>
        <authorList>
            <person name="Li F."/>
            <person name="Upadhyaya N.M."/>
            <person name="Sperschneider J."/>
            <person name="Matny O."/>
            <person name="Nguyen-Phuc H."/>
            <person name="Mago R."/>
            <person name="Raley C."/>
            <person name="Miller M.E."/>
            <person name="Silverstein K.A.T."/>
            <person name="Henningsen E."/>
            <person name="Hirsch C.D."/>
            <person name="Visser B."/>
            <person name="Pretorius Z.A."/>
            <person name="Steffenson B.J."/>
            <person name="Schwessinger B."/>
            <person name="Dodds P.N."/>
            <person name="Figueroa M."/>
        </authorList>
    </citation>
    <scope>NUCLEOTIDE SEQUENCE [LARGE SCALE GENOMIC DNA]</scope>
    <source>
        <strain evidence="3">21-0</strain>
    </source>
</reference>
<organism evidence="3 4">
    <name type="scientific">Puccinia graminis f. sp. tritici</name>
    <dbReference type="NCBI Taxonomy" id="56615"/>
    <lineage>
        <taxon>Eukaryota</taxon>
        <taxon>Fungi</taxon>
        <taxon>Dikarya</taxon>
        <taxon>Basidiomycota</taxon>
        <taxon>Pucciniomycotina</taxon>
        <taxon>Pucciniomycetes</taxon>
        <taxon>Pucciniales</taxon>
        <taxon>Pucciniaceae</taxon>
        <taxon>Puccinia</taxon>
    </lineage>
</organism>
<evidence type="ECO:0000256" key="2">
    <source>
        <dbReference type="SAM" id="SignalP"/>
    </source>
</evidence>
<evidence type="ECO:0000256" key="1">
    <source>
        <dbReference type="SAM" id="MobiDB-lite"/>
    </source>
</evidence>
<dbReference type="EMBL" id="VSWC01000015">
    <property type="protein sequence ID" value="KAA1113044.1"/>
    <property type="molecule type" value="Genomic_DNA"/>
</dbReference>
<evidence type="ECO:0000313" key="4">
    <source>
        <dbReference type="Proteomes" id="UP000324748"/>
    </source>
</evidence>
<feature type="signal peptide" evidence="2">
    <location>
        <begin position="1"/>
        <end position="19"/>
    </location>
</feature>
<keyword evidence="2" id="KW-0732">Signal</keyword>
<protein>
    <submittedName>
        <fullName evidence="3">Uncharacterized protein</fullName>
    </submittedName>
</protein>
<evidence type="ECO:0000313" key="3">
    <source>
        <dbReference type="EMBL" id="KAA1113044.1"/>
    </source>
</evidence>
<keyword evidence="4" id="KW-1185">Reference proteome</keyword>
<gene>
    <name evidence="3" type="ORF">PGT21_019349</name>
</gene>
<name>A0A5B0QJ32_PUCGR</name>
<proteinExistence type="predicted"/>
<feature type="compositionally biased region" description="Gly residues" evidence="1">
    <location>
        <begin position="42"/>
        <end position="51"/>
    </location>
</feature>
<feature type="chain" id="PRO_5023022472" evidence="2">
    <location>
        <begin position="20"/>
        <end position="51"/>
    </location>
</feature>
<comment type="caution">
    <text evidence="3">The sequence shown here is derived from an EMBL/GenBank/DDBJ whole genome shotgun (WGS) entry which is preliminary data.</text>
</comment>
<dbReference type="Proteomes" id="UP000324748">
    <property type="component" value="Unassembled WGS sequence"/>
</dbReference>
<sequence>MNYLFSLACLLTLIHTLQAAPAPDTFQGIPTRMHRGNDNDIGSGGMGCPTC</sequence>
<accession>A0A5B0QJ32</accession>
<feature type="region of interest" description="Disordered" evidence="1">
    <location>
        <begin position="28"/>
        <end position="51"/>
    </location>
</feature>
<dbReference type="AlphaFoldDB" id="A0A5B0QJ32"/>